<dbReference type="GO" id="GO:0005634">
    <property type="term" value="C:nucleus"/>
    <property type="evidence" value="ECO:0007669"/>
    <property type="project" value="UniProtKB-SubCell"/>
</dbReference>
<keyword evidence="8" id="KW-0067">ATP-binding</keyword>
<evidence type="ECO:0000256" key="6">
    <source>
        <dbReference type="ARBA" id="ARBA00022801"/>
    </source>
</evidence>
<keyword evidence="4" id="KW-0479">Metal-binding</keyword>
<keyword evidence="7 14" id="KW-0347">Helicase</keyword>
<dbReference type="GO" id="GO:0003677">
    <property type="term" value="F:DNA binding"/>
    <property type="evidence" value="ECO:0007669"/>
    <property type="project" value="InterPro"/>
</dbReference>
<protein>
    <submittedName>
        <fullName evidence="14">ATP-dependent DNA helicase DDX11</fullName>
    </submittedName>
</protein>
<keyword evidence="15" id="KW-1185">Reference proteome</keyword>
<keyword evidence="11" id="KW-0413">Isomerase</keyword>
<evidence type="ECO:0000256" key="8">
    <source>
        <dbReference type="ARBA" id="ARBA00022840"/>
    </source>
</evidence>
<dbReference type="FunFam" id="3.40.50.300:FF:001250">
    <property type="entry name" value="Putative ATP-dependent RNA helicase DDX11"/>
    <property type="match status" value="1"/>
</dbReference>
<dbReference type="GO" id="GO:0005524">
    <property type="term" value="F:ATP binding"/>
    <property type="evidence" value="ECO:0007669"/>
    <property type="project" value="UniProtKB-KW"/>
</dbReference>
<dbReference type="InterPro" id="IPR013020">
    <property type="entry name" value="Rad3/Chl1-like"/>
</dbReference>
<dbReference type="CDD" id="cd18788">
    <property type="entry name" value="SF2_C_XPD"/>
    <property type="match status" value="1"/>
</dbReference>
<evidence type="ECO:0000256" key="3">
    <source>
        <dbReference type="ARBA" id="ARBA00008435"/>
    </source>
</evidence>
<dbReference type="Proteomes" id="UP000499080">
    <property type="component" value="Unassembled WGS sequence"/>
</dbReference>
<evidence type="ECO:0000256" key="5">
    <source>
        <dbReference type="ARBA" id="ARBA00022741"/>
    </source>
</evidence>
<comment type="caution">
    <text evidence="14">The sequence shown here is derived from an EMBL/GenBank/DDBJ whole genome shotgun (WGS) entry which is preliminary data.</text>
</comment>
<dbReference type="SUPFAM" id="SSF52540">
    <property type="entry name" value="P-loop containing nucleoside triphosphate hydrolases"/>
    <property type="match status" value="1"/>
</dbReference>
<evidence type="ECO:0000256" key="12">
    <source>
        <dbReference type="ARBA" id="ARBA00023242"/>
    </source>
</evidence>
<evidence type="ECO:0000256" key="2">
    <source>
        <dbReference type="ARBA" id="ARBA00004123"/>
    </source>
</evidence>
<dbReference type="GO" id="GO:0006139">
    <property type="term" value="P:nucleobase-containing compound metabolic process"/>
    <property type="evidence" value="ECO:0007669"/>
    <property type="project" value="InterPro"/>
</dbReference>
<dbReference type="OrthoDB" id="267079at2759"/>
<dbReference type="InterPro" id="IPR045028">
    <property type="entry name" value="DinG/Rad3-like"/>
</dbReference>
<dbReference type="Gene3D" id="3.40.50.300">
    <property type="entry name" value="P-loop containing nucleotide triphosphate hydrolases"/>
    <property type="match status" value="3"/>
</dbReference>
<dbReference type="GO" id="GO:0051536">
    <property type="term" value="F:iron-sulfur cluster binding"/>
    <property type="evidence" value="ECO:0007669"/>
    <property type="project" value="UniProtKB-KW"/>
</dbReference>
<dbReference type="InterPro" id="IPR006554">
    <property type="entry name" value="Helicase-like_DEXD_c2"/>
</dbReference>
<name>A0A4Y2HEY5_ARAVE</name>
<dbReference type="InterPro" id="IPR014013">
    <property type="entry name" value="Helic_SF1/SF2_ATP-bd_DinG/Rad3"/>
</dbReference>
<evidence type="ECO:0000256" key="10">
    <source>
        <dbReference type="ARBA" id="ARBA00023014"/>
    </source>
</evidence>
<dbReference type="InterPro" id="IPR006555">
    <property type="entry name" value="ATP-dep_Helicase_C"/>
</dbReference>
<comment type="subcellular location">
    <subcellularLocation>
        <location evidence="2">Nucleus</location>
    </subcellularLocation>
</comment>
<accession>A0A4Y2HEY5</accession>
<proteinExistence type="inferred from homology"/>
<sequence length="841" mass="95563">MAESMTFPFPFEPYDVQEAFMKNLYIALDKGQIGIFESPTGTGKSLSIICGALKWLKDFQAQQIKELEQSISEKTENTEDDWFNSFLEKHEKNKKILDAREEYKFLTEYAEKIKKLKSSREIKKKFELKTNFPLAKRKKEMDEIEETEQTEEDFVIADDYNSDDDDNEAAKEEKRHVLKIYYASRTHSQLAQFLGEIQRSPYRDKVTVTTLGSRANFCVNKSVSKLKNLSLINERCTDMQKTKNSNKKCPFFKNLSDLQDNILAAVQDIEDIVHLGQELKSCPYYATRRVIPDAEVVLLPYNVLLHKPTRDAYGIVLKNNVLIIDEAHNLVEAVNSMYSAEISGLLLKQTLSQMQSYLSMYQTRFSQETKRFIKLILQVCNAFVKFLSDPCNKISRIIPVMEFITLTETGNVNIFELVKYTDSSLICQKVHGFTASRVAKGLTPMDDEKKCDKTPKASGTSSFLSQIKKMQSSNTKIQSDEVKENKETTFQYKPSAIFSFVEFLKTLTFPTNDGRILIHKESSMENSSLKFLHLNPASHFQDVVKEARSIVVAGGTMQPVSEFTEQLFIPAGVSPERISLFSCGHVIPPKNLLAIGLASGPCGNLLDFTFKSRQLPETVKELGSILLNVTNVIRGGVVCFFPSYDYEQFIHTELTKSKMLQAIEKKYRIFREPKLSSEVDKVLSEYAKCIATACSPNKSQRTISGAILLSVVGGKMSEGINFSDDLGRCVIMVGLPYPNKFSVELKEKMMYLNQNMSSKNGKSAGYVYYNNLCMKAVNQSIGRAIRHKNDYASIILLDHRYSNSSVKELLPSWIVKSLTFHQKFGSAYVCLRKFFATKKEC</sequence>
<dbReference type="PANTHER" id="PTHR11472">
    <property type="entry name" value="DNA REPAIR DEAD HELICASE RAD3/XP-D SUBFAMILY MEMBER"/>
    <property type="match status" value="1"/>
</dbReference>
<dbReference type="PANTHER" id="PTHR11472:SF41">
    <property type="entry name" value="ATP-DEPENDENT DNA HELICASE DDX11-RELATED"/>
    <property type="match status" value="1"/>
</dbReference>
<evidence type="ECO:0000256" key="7">
    <source>
        <dbReference type="ARBA" id="ARBA00022806"/>
    </source>
</evidence>
<keyword evidence="12" id="KW-0539">Nucleus</keyword>
<dbReference type="AlphaFoldDB" id="A0A4Y2HEY5"/>
<dbReference type="GO" id="GO:0034085">
    <property type="term" value="P:establishment of sister chromatid cohesion"/>
    <property type="evidence" value="ECO:0007669"/>
    <property type="project" value="TreeGrafter"/>
</dbReference>
<dbReference type="SMART" id="SM00491">
    <property type="entry name" value="HELICc2"/>
    <property type="match status" value="1"/>
</dbReference>
<gene>
    <name evidence="14" type="primary">ddx11</name>
    <name evidence="14" type="ORF">AVEN_69865_1</name>
</gene>
<dbReference type="PROSITE" id="PS51193">
    <property type="entry name" value="HELICASE_ATP_BIND_2"/>
    <property type="match status" value="1"/>
</dbReference>
<dbReference type="GO" id="GO:0016818">
    <property type="term" value="F:hydrolase activity, acting on acid anhydrides, in phosphorus-containing anhydrides"/>
    <property type="evidence" value="ECO:0007669"/>
    <property type="project" value="InterPro"/>
</dbReference>
<evidence type="ECO:0000256" key="9">
    <source>
        <dbReference type="ARBA" id="ARBA00023004"/>
    </source>
</evidence>
<dbReference type="InterPro" id="IPR010614">
    <property type="entry name" value="RAD3-like_helicase_DEAD"/>
</dbReference>
<dbReference type="GO" id="GO:0046872">
    <property type="term" value="F:metal ion binding"/>
    <property type="evidence" value="ECO:0007669"/>
    <property type="project" value="UniProtKB-KW"/>
</dbReference>
<keyword evidence="9" id="KW-0408">Iron</keyword>
<comment type="similarity">
    <text evidence="3">Belongs to the DEAD box helicase family. DEAH subfamily. DDX11/CHL1 sub-subfamily.</text>
</comment>
<feature type="domain" description="Helicase ATP-binding" evidence="13">
    <location>
        <begin position="3"/>
        <end position="380"/>
    </location>
</feature>
<dbReference type="InterPro" id="IPR027417">
    <property type="entry name" value="P-loop_NTPase"/>
</dbReference>
<organism evidence="14 15">
    <name type="scientific">Araneus ventricosus</name>
    <name type="common">Orbweaver spider</name>
    <name type="synonym">Epeira ventricosa</name>
    <dbReference type="NCBI Taxonomy" id="182803"/>
    <lineage>
        <taxon>Eukaryota</taxon>
        <taxon>Metazoa</taxon>
        <taxon>Ecdysozoa</taxon>
        <taxon>Arthropoda</taxon>
        <taxon>Chelicerata</taxon>
        <taxon>Arachnida</taxon>
        <taxon>Araneae</taxon>
        <taxon>Araneomorphae</taxon>
        <taxon>Entelegynae</taxon>
        <taxon>Araneoidea</taxon>
        <taxon>Araneidae</taxon>
        <taxon>Araneus</taxon>
    </lineage>
</organism>
<dbReference type="Pfam" id="PF06733">
    <property type="entry name" value="DEAD_2"/>
    <property type="match status" value="1"/>
</dbReference>
<evidence type="ECO:0000259" key="13">
    <source>
        <dbReference type="PROSITE" id="PS51193"/>
    </source>
</evidence>
<dbReference type="NCBIfam" id="TIGR00604">
    <property type="entry name" value="rad3"/>
    <property type="match status" value="1"/>
</dbReference>
<comment type="cofactor">
    <cofactor evidence="1">
        <name>[4Fe-4S] cluster</name>
        <dbReference type="ChEBI" id="CHEBI:49883"/>
    </cofactor>
</comment>
<evidence type="ECO:0000256" key="11">
    <source>
        <dbReference type="ARBA" id="ARBA00023235"/>
    </source>
</evidence>
<keyword evidence="10" id="KW-0411">Iron-sulfur</keyword>
<evidence type="ECO:0000256" key="4">
    <source>
        <dbReference type="ARBA" id="ARBA00022723"/>
    </source>
</evidence>
<keyword evidence="6" id="KW-0378">Hydrolase</keyword>
<evidence type="ECO:0000313" key="14">
    <source>
        <dbReference type="EMBL" id="GBM63852.1"/>
    </source>
</evidence>
<dbReference type="SMART" id="SM00488">
    <property type="entry name" value="DEXDc2"/>
    <property type="match status" value="1"/>
</dbReference>
<dbReference type="Pfam" id="PF13307">
    <property type="entry name" value="Helicase_C_2"/>
    <property type="match status" value="1"/>
</dbReference>
<evidence type="ECO:0000256" key="1">
    <source>
        <dbReference type="ARBA" id="ARBA00001966"/>
    </source>
</evidence>
<reference evidence="14 15" key="1">
    <citation type="journal article" date="2019" name="Sci. Rep.">
        <title>Orb-weaving spider Araneus ventricosus genome elucidates the spidroin gene catalogue.</title>
        <authorList>
            <person name="Kono N."/>
            <person name="Nakamura H."/>
            <person name="Ohtoshi R."/>
            <person name="Moran D.A.P."/>
            <person name="Shinohara A."/>
            <person name="Yoshida Y."/>
            <person name="Fujiwara M."/>
            <person name="Mori M."/>
            <person name="Tomita M."/>
            <person name="Arakawa K."/>
        </authorList>
    </citation>
    <scope>NUCLEOTIDE SEQUENCE [LARGE SCALE GENOMIC DNA]</scope>
</reference>
<dbReference type="EMBL" id="BGPR01001893">
    <property type="protein sequence ID" value="GBM63852.1"/>
    <property type="molecule type" value="Genomic_DNA"/>
</dbReference>
<evidence type="ECO:0000313" key="15">
    <source>
        <dbReference type="Proteomes" id="UP000499080"/>
    </source>
</evidence>
<keyword evidence="5" id="KW-0547">Nucleotide-binding</keyword>
<dbReference type="GO" id="GO:0003678">
    <property type="term" value="F:DNA helicase activity"/>
    <property type="evidence" value="ECO:0007669"/>
    <property type="project" value="InterPro"/>
</dbReference>